<evidence type="ECO:0000313" key="6">
    <source>
        <dbReference type="EMBL" id="MBG0568595.1"/>
    </source>
</evidence>
<reference evidence="6" key="1">
    <citation type="submission" date="2020-11" db="EMBL/GenBank/DDBJ databases">
        <title>Isolation and identification of active actinomycetes.</title>
        <authorList>
            <person name="Sun X."/>
        </authorList>
    </citation>
    <scope>NUCLEOTIDE SEQUENCE</scope>
    <source>
        <strain evidence="6">NEAU-A11</strain>
    </source>
</reference>
<keyword evidence="7" id="KW-1185">Reference proteome</keyword>
<accession>A0A931CEU8</accession>
<dbReference type="Proteomes" id="UP000598146">
    <property type="component" value="Unassembled WGS sequence"/>
</dbReference>
<dbReference type="PANTHER" id="PTHR46796">
    <property type="entry name" value="HTH-TYPE TRANSCRIPTIONAL ACTIVATOR RHAS-RELATED"/>
    <property type="match status" value="1"/>
</dbReference>
<organism evidence="6 7">
    <name type="scientific">Actinoplanes aureus</name>
    <dbReference type="NCBI Taxonomy" id="2792083"/>
    <lineage>
        <taxon>Bacteria</taxon>
        <taxon>Bacillati</taxon>
        <taxon>Actinomycetota</taxon>
        <taxon>Actinomycetes</taxon>
        <taxon>Micromonosporales</taxon>
        <taxon>Micromonosporaceae</taxon>
        <taxon>Actinoplanes</taxon>
    </lineage>
</organism>
<keyword evidence="2" id="KW-0238">DNA-binding</keyword>
<gene>
    <name evidence="6" type="ORF">I4J89_44955</name>
</gene>
<feature type="region of interest" description="Disordered" evidence="4">
    <location>
        <begin position="305"/>
        <end position="333"/>
    </location>
</feature>
<dbReference type="GO" id="GO:0043565">
    <property type="term" value="F:sequence-specific DNA binding"/>
    <property type="evidence" value="ECO:0007669"/>
    <property type="project" value="InterPro"/>
</dbReference>
<dbReference type="PROSITE" id="PS00041">
    <property type="entry name" value="HTH_ARAC_FAMILY_1"/>
    <property type="match status" value="1"/>
</dbReference>
<dbReference type="InterPro" id="IPR050204">
    <property type="entry name" value="AraC_XylS_family_regulators"/>
</dbReference>
<dbReference type="Pfam" id="PF12833">
    <property type="entry name" value="HTH_18"/>
    <property type="match status" value="1"/>
</dbReference>
<evidence type="ECO:0000256" key="1">
    <source>
        <dbReference type="ARBA" id="ARBA00023015"/>
    </source>
</evidence>
<dbReference type="InterPro" id="IPR009057">
    <property type="entry name" value="Homeodomain-like_sf"/>
</dbReference>
<protein>
    <submittedName>
        <fullName evidence="6">AraC family transcriptional regulator</fullName>
    </submittedName>
</protein>
<dbReference type="AlphaFoldDB" id="A0A931CEU8"/>
<dbReference type="InterPro" id="IPR018062">
    <property type="entry name" value="HTH_AraC-typ_CS"/>
</dbReference>
<name>A0A931CEU8_9ACTN</name>
<dbReference type="PANTHER" id="PTHR46796:SF13">
    <property type="entry name" value="HTH-TYPE TRANSCRIPTIONAL ACTIVATOR RHAS"/>
    <property type="match status" value="1"/>
</dbReference>
<dbReference type="PROSITE" id="PS01124">
    <property type="entry name" value="HTH_ARAC_FAMILY_2"/>
    <property type="match status" value="1"/>
</dbReference>
<feature type="compositionally biased region" description="Polar residues" evidence="4">
    <location>
        <begin position="307"/>
        <end position="325"/>
    </location>
</feature>
<dbReference type="SUPFAM" id="SSF46689">
    <property type="entry name" value="Homeodomain-like"/>
    <property type="match status" value="2"/>
</dbReference>
<proteinExistence type="predicted"/>
<evidence type="ECO:0000256" key="4">
    <source>
        <dbReference type="SAM" id="MobiDB-lite"/>
    </source>
</evidence>
<keyword evidence="3" id="KW-0804">Transcription</keyword>
<dbReference type="Gene3D" id="1.10.10.60">
    <property type="entry name" value="Homeodomain-like"/>
    <property type="match status" value="1"/>
</dbReference>
<dbReference type="InterPro" id="IPR018060">
    <property type="entry name" value="HTH_AraC"/>
</dbReference>
<dbReference type="RefSeq" id="WP_196420365.1">
    <property type="nucleotide sequence ID" value="NZ_JADQTO010000041.1"/>
</dbReference>
<dbReference type="Pfam" id="PF12852">
    <property type="entry name" value="Cupin_6"/>
    <property type="match status" value="1"/>
</dbReference>
<dbReference type="InterPro" id="IPR032783">
    <property type="entry name" value="AraC_lig"/>
</dbReference>
<evidence type="ECO:0000256" key="2">
    <source>
        <dbReference type="ARBA" id="ARBA00023125"/>
    </source>
</evidence>
<keyword evidence="1" id="KW-0805">Transcription regulation</keyword>
<evidence type="ECO:0000313" key="7">
    <source>
        <dbReference type="Proteomes" id="UP000598146"/>
    </source>
</evidence>
<feature type="domain" description="HTH araC/xylS-type" evidence="5">
    <location>
        <begin position="210"/>
        <end position="308"/>
    </location>
</feature>
<sequence>MDPVGGLLDPRARGAFILRSLLSAPWSIRIEDRAPLTLVAVVRGSAYIDAGTATTEIVPGDVAVVRGPAPYTVADSVATGPQVAIGPDQVCRPIAGVVGARPMGPLGLRSWGNDPDGDTMLLTGTYHSPAEISRSLLSALPDLVVLRPGEWDSGLVEHVIREVDRDAPGQDVVLDRLLDLVLITAVRTWLARPDAHPPRWYTAQDDPIVGAALTCIHARPDQAWTVASLAAEARCSRALLARRFTEMVGVPPMTYLTEWRLSCAADLLLRSDATLEAIARDVGYASPFALSAAFKRVRGVSPRTLRSDTAAQTSRLEGVHQQSWRTRTHKPAM</sequence>
<evidence type="ECO:0000256" key="3">
    <source>
        <dbReference type="ARBA" id="ARBA00023163"/>
    </source>
</evidence>
<dbReference type="GO" id="GO:0003700">
    <property type="term" value="F:DNA-binding transcription factor activity"/>
    <property type="evidence" value="ECO:0007669"/>
    <property type="project" value="InterPro"/>
</dbReference>
<comment type="caution">
    <text evidence="6">The sequence shown here is derived from an EMBL/GenBank/DDBJ whole genome shotgun (WGS) entry which is preliminary data.</text>
</comment>
<dbReference type="SMART" id="SM00342">
    <property type="entry name" value="HTH_ARAC"/>
    <property type="match status" value="1"/>
</dbReference>
<evidence type="ECO:0000259" key="5">
    <source>
        <dbReference type="PROSITE" id="PS01124"/>
    </source>
</evidence>
<dbReference type="EMBL" id="JADQTO010000041">
    <property type="protein sequence ID" value="MBG0568595.1"/>
    <property type="molecule type" value="Genomic_DNA"/>
</dbReference>